<organism evidence="2 3">
    <name type="scientific">Taphrina deformans (strain PYCC 5710 / ATCC 11124 / CBS 356.35 / IMI 108563 / JCM 9778 / NBRC 8474)</name>
    <name type="common">Peach leaf curl fungus</name>
    <name type="synonym">Lalaria deformans</name>
    <dbReference type="NCBI Taxonomy" id="1097556"/>
    <lineage>
        <taxon>Eukaryota</taxon>
        <taxon>Fungi</taxon>
        <taxon>Dikarya</taxon>
        <taxon>Ascomycota</taxon>
        <taxon>Taphrinomycotina</taxon>
        <taxon>Taphrinomycetes</taxon>
        <taxon>Taphrinales</taxon>
        <taxon>Taphrinaceae</taxon>
        <taxon>Taphrina</taxon>
    </lineage>
</organism>
<name>R4X7P2_TAPDE</name>
<dbReference type="InterPro" id="IPR005162">
    <property type="entry name" value="Retrotrans_gag_dom"/>
</dbReference>
<evidence type="ECO:0000259" key="1">
    <source>
        <dbReference type="Pfam" id="PF03732"/>
    </source>
</evidence>
<comment type="caution">
    <text evidence="2">The sequence shown here is derived from an EMBL/GenBank/DDBJ whole genome shotgun (WGS) entry which is preliminary data.</text>
</comment>
<evidence type="ECO:0000313" key="3">
    <source>
        <dbReference type="Proteomes" id="UP000013776"/>
    </source>
</evidence>
<dbReference type="VEuPathDB" id="FungiDB:TAPDE_001229"/>
<dbReference type="Pfam" id="PF03732">
    <property type="entry name" value="Retrotrans_gag"/>
    <property type="match status" value="1"/>
</dbReference>
<gene>
    <name evidence="2" type="ORF">TAPDE_001229</name>
</gene>
<keyword evidence="3" id="KW-1185">Reference proteome</keyword>
<feature type="domain" description="Retrotransposon gag" evidence="1">
    <location>
        <begin position="48"/>
        <end position="143"/>
    </location>
</feature>
<evidence type="ECO:0000313" key="2">
    <source>
        <dbReference type="EMBL" id="CCG81456.1"/>
    </source>
</evidence>
<reference evidence="2 3" key="1">
    <citation type="journal article" date="2013" name="MBio">
        <title>Genome sequencing of the plant pathogen Taphrina deformans, the causal agent of peach leaf curl.</title>
        <authorList>
            <person name="Cisse O.H."/>
            <person name="Almeida J.M.G.C.F."/>
            <person name="Fonseca A."/>
            <person name="Kumar A.A."/>
            <person name="Salojaervi J."/>
            <person name="Overmyer K."/>
            <person name="Hauser P.M."/>
            <person name="Pagni M."/>
        </authorList>
    </citation>
    <scope>NUCLEOTIDE SEQUENCE [LARGE SCALE GENOMIC DNA]</scope>
    <source>
        <strain evidence="3">PYCC 5710 / ATCC 11124 / CBS 356.35 / IMI 108563 / JCM 9778 / NBRC 8474</strain>
    </source>
</reference>
<dbReference type="OrthoDB" id="3598195at2759"/>
<protein>
    <recommendedName>
        <fullName evidence="1">Retrotransposon gag domain-containing protein</fullName>
    </recommendedName>
</protein>
<dbReference type="AlphaFoldDB" id="R4X7P2"/>
<accession>R4X7P2</accession>
<dbReference type="PANTHER" id="PTHR15503:SF36">
    <property type="entry name" value="RETROTRANSPOSON GAG-LIKE PROTEIN 5"/>
    <property type="match status" value="1"/>
</dbReference>
<sequence>MGGRWQLPDPERFVGKRDGVRSFVEKVDNVISGKRASFTDNKSRWAYMVSLLSGDAYLWYSNLASNAAQSPEGLLIMTYQSLEDKLLAALQDSDEEATAQRKLAVLQQGQGSAQEYAIKFQQYAYRLGWNDVSKMTAYREGLNVELLDQMITLDPAENLESLIQQSIIIDNRLFQYRALKQQQLTQQLRPVNCVGHPKATPVVAQNFHAAGEPDAVTYDAMDLSATRPNNKAFPKGPLPEAKKERRTKLGLCQYCRGNHPIDSCPKLAVKEKKSAPGAHQALLQFETGMGNPKFDRAVP</sequence>
<dbReference type="PANTHER" id="PTHR15503">
    <property type="entry name" value="LDOC1 RELATED"/>
    <property type="match status" value="1"/>
</dbReference>
<dbReference type="STRING" id="1097556.R4X7P2"/>
<dbReference type="EMBL" id="CAHR02000040">
    <property type="protein sequence ID" value="CCG81456.1"/>
    <property type="molecule type" value="Genomic_DNA"/>
</dbReference>
<dbReference type="InterPro" id="IPR032567">
    <property type="entry name" value="RTL1-rel"/>
</dbReference>
<proteinExistence type="predicted"/>
<dbReference type="Proteomes" id="UP000013776">
    <property type="component" value="Unassembled WGS sequence"/>
</dbReference>